<dbReference type="PRINTS" id="PR00040">
    <property type="entry name" value="HTHMERR"/>
</dbReference>
<dbReference type="SMART" id="SM00422">
    <property type="entry name" value="HTH_MERR"/>
    <property type="match status" value="1"/>
</dbReference>
<dbReference type="Gene3D" id="1.10.1660.10">
    <property type="match status" value="1"/>
</dbReference>
<evidence type="ECO:0000256" key="1">
    <source>
        <dbReference type="ARBA" id="ARBA00023125"/>
    </source>
</evidence>
<accession>A0A239M0X0</accession>
<dbReference type="GO" id="GO:0003700">
    <property type="term" value="F:DNA-binding transcription factor activity"/>
    <property type="evidence" value="ECO:0007669"/>
    <property type="project" value="InterPro"/>
</dbReference>
<dbReference type="PANTHER" id="PTHR30204:SF93">
    <property type="entry name" value="HTH MERR-TYPE DOMAIN-CONTAINING PROTEIN"/>
    <property type="match status" value="1"/>
</dbReference>
<dbReference type="EMBL" id="FZOF01000022">
    <property type="protein sequence ID" value="SNT36416.1"/>
    <property type="molecule type" value="Genomic_DNA"/>
</dbReference>
<keyword evidence="4" id="KW-1185">Reference proteome</keyword>
<dbReference type="InterPro" id="IPR000551">
    <property type="entry name" value="MerR-type_HTH_dom"/>
</dbReference>
<protein>
    <submittedName>
        <fullName evidence="3">DNA-binding transcriptional regulator, MerR family</fullName>
    </submittedName>
</protein>
<sequence>MDDDTLHTIGDLARLTGLTVKTIRYWSDTGVVPPTDRTPAGYRLYDRAALDRLALVRTLRDLGIDLASVHSILDSRVTVAEVAAAHAEALEVQIRTLRIRQAVLRTVAGRGASPQETELMHRLATLSDRERRRLVDEFVDHIVSGIDVDPGFPAMMRAALPELPDDASPEQVGAWVELAELIQDEAFRAGVRRAVADQSHTLADGGRPDPAAARRTAELLRERAGGAVAAGIDPASPTARPVVEELVAAYAELSGRTDGPEFRSWLAERLEISHDSRYERYWQLLARVGGQEAPPALSPAVAWLTAALRAG</sequence>
<dbReference type="OrthoDB" id="9809391at2"/>
<keyword evidence="1 3" id="KW-0238">DNA-binding</keyword>
<name>A0A239M0X0_9ACTN</name>
<dbReference type="SUPFAM" id="SSF46955">
    <property type="entry name" value="Putative DNA-binding domain"/>
    <property type="match status" value="1"/>
</dbReference>
<dbReference type="InterPro" id="IPR047057">
    <property type="entry name" value="MerR_fam"/>
</dbReference>
<feature type="domain" description="HTH merR-type" evidence="2">
    <location>
        <begin position="6"/>
        <end position="75"/>
    </location>
</feature>
<dbReference type="PROSITE" id="PS50937">
    <property type="entry name" value="HTH_MERR_2"/>
    <property type="match status" value="1"/>
</dbReference>
<dbReference type="Pfam" id="PF13411">
    <property type="entry name" value="MerR_1"/>
    <property type="match status" value="1"/>
</dbReference>
<organism evidence="3 4">
    <name type="scientific">Actinacidiphila glaucinigra</name>
    <dbReference type="NCBI Taxonomy" id="235986"/>
    <lineage>
        <taxon>Bacteria</taxon>
        <taxon>Bacillati</taxon>
        <taxon>Actinomycetota</taxon>
        <taxon>Actinomycetes</taxon>
        <taxon>Kitasatosporales</taxon>
        <taxon>Streptomycetaceae</taxon>
        <taxon>Actinacidiphila</taxon>
    </lineage>
</organism>
<dbReference type="PANTHER" id="PTHR30204">
    <property type="entry name" value="REDOX-CYCLING DRUG-SENSING TRANSCRIPTIONAL ACTIVATOR SOXR"/>
    <property type="match status" value="1"/>
</dbReference>
<dbReference type="CDD" id="cd00592">
    <property type="entry name" value="HTH_MerR-like"/>
    <property type="match status" value="1"/>
</dbReference>
<dbReference type="Proteomes" id="UP000198280">
    <property type="component" value="Unassembled WGS sequence"/>
</dbReference>
<evidence type="ECO:0000313" key="4">
    <source>
        <dbReference type="Proteomes" id="UP000198280"/>
    </source>
</evidence>
<evidence type="ECO:0000313" key="3">
    <source>
        <dbReference type="EMBL" id="SNT36416.1"/>
    </source>
</evidence>
<dbReference type="AlphaFoldDB" id="A0A239M0X0"/>
<evidence type="ECO:0000259" key="2">
    <source>
        <dbReference type="PROSITE" id="PS50937"/>
    </source>
</evidence>
<proteinExistence type="predicted"/>
<dbReference type="GO" id="GO:0003677">
    <property type="term" value="F:DNA binding"/>
    <property type="evidence" value="ECO:0007669"/>
    <property type="project" value="UniProtKB-KW"/>
</dbReference>
<dbReference type="RefSeq" id="WP_089227428.1">
    <property type="nucleotide sequence ID" value="NZ_FZOF01000022.1"/>
</dbReference>
<reference evidence="3 4" key="1">
    <citation type="submission" date="2017-06" db="EMBL/GenBank/DDBJ databases">
        <authorList>
            <person name="Kim H.J."/>
            <person name="Triplett B.A."/>
        </authorList>
    </citation>
    <scope>NUCLEOTIDE SEQUENCE [LARGE SCALE GENOMIC DNA]</scope>
    <source>
        <strain evidence="3 4">CGMCC 4.1858</strain>
    </source>
</reference>
<gene>
    <name evidence="3" type="ORF">SAMN05216252_12277</name>
</gene>
<dbReference type="InterPro" id="IPR009061">
    <property type="entry name" value="DNA-bd_dom_put_sf"/>
</dbReference>